<feature type="domain" description="SH3" evidence="4">
    <location>
        <begin position="108"/>
        <end position="173"/>
    </location>
</feature>
<evidence type="ECO:0000256" key="2">
    <source>
        <dbReference type="PROSITE-ProRule" id="PRU00192"/>
    </source>
</evidence>
<keyword evidence="1 2" id="KW-0728">SH3 domain</keyword>
<dbReference type="PANTHER" id="PTHR45929">
    <property type="entry name" value="JAK PATHWAY SIGNAL TRANSDUCTION ADAPTOR MOLECULE"/>
    <property type="match status" value="1"/>
</dbReference>
<dbReference type="SUPFAM" id="SSF50044">
    <property type="entry name" value="SH3-domain"/>
    <property type="match status" value="1"/>
</dbReference>
<dbReference type="Gene3D" id="2.30.30.40">
    <property type="entry name" value="SH3 Domains"/>
    <property type="match status" value="1"/>
</dbReference>
<feature type="compositionally biased region" description="Pro residues" evidence="3">
    <location>
        <begin position="195"/>
        <end position="213"/>
    </location>
</feature>
<proteinExistence type="predicted"/>
<evidence type="ECO:0000256" key="3">
    <source>
        <dbReference type="SAM" id="MobiDB-lite"/>
    </source>
</evidence>
<feature type="compositionally biased region" description="Polar residues" evidence="3">
    <location>
        <begin position="50"/>
        <end position="79"/>
    </location>
</feature>
<protein>
    <submittedName>
        <fullName evidence="5">Adaptor protein GRB2, contains SH2 and SH3 domains</fullName>
    </submittedName>
</protein>
<feature type="compositionally biased region" description="Low complexity" evidence="3">
    <location>
        <begin position="214"/>
        <end position="228"/>
    </location>
</feature>
<evidence type="ECO:0000313" key="5">
    <source>
        <dbReference type="EMBL" id="CED84176.1"/>
    </source>
</evidence>
<dbReference type="PRINTS" id="PR00452">
    <property type="entry name" value="SH3DOMAIN"/>
</dbReference>
<feature type="region of interest" description="Disordered" evidence="3">
    <location>
        <begin position="173"/>
        <end position="238"/>
    </location>
</feature>
<dbReference type="AlphaFoldDB" id="A0A0F7SRV4"/>
<feature type="region of interest" description="Disordered" evidence="3">
    <location>
        <begin position="50"/>
        <end position="82"/>
    </location>
</feature>
<sequence length="269" mass="28328">MSQDAASILLRAHLNSITQSLQALESLSLIPPSDASLIRSKLPSSEALANANTGKQDQYNRSSYGGSAGLQPSSISSPGGSMLDVSVGNGYNSGGIHRAPPPIPGDSSERVEAVAAWDYSGNAADDLSFRKDDRIIVVDELNPDWWKGRLANDYSSNPRIGLFPSSYVNKLPSNNNWANKHQPPSQPQQQMQPYYAPPPPSQMQSYQPPPPPQNQQVQQVQQAGQVGPPVAPKPSRFGGMGQVLATSAVGGVGFGAGSAIGGGIINAIF</sequence>
<dbReference type="EMBL" id="LN483157">
    <property type="protein sequence ID" value="CED84176.1"/>
    <property type="molecule type" value="Genomic_DNA"/>
</dbReference>
<reference evidence="5" key="1">
    <citation type="submission" date="2014-08" db="EMBL/GenBank/DDBJ databases">
        <authorList>
            <person name="Sharma Rahul"/>
            <person name="Thines Marco"/>
        </authorList>
    </citation>
    <scope>NUCLEOTIDE SEQUENCE</scope>
</reference>
<dbReference type="SMART" id="SM00326">
    <property type="entry name" value="SH3"/>
    <property type="match status" value="1"/>
</dbReference>
<dbReference type="CDD" id="cd00174">
    <property type="entry name" value="SH3"/>
    <property type="match status" value="1"/>
</dbReference>
<name>A0A0F7SRV4_PHARH</name>
<dbReference type="InterPro" id="IPR001452">
    <property type="entry name" value="SH3_domain"/>
</dbReference>
<accession>A0A0F7SRV4</accession>
<evidence type="ECO:0000256" key="1">
    <source>
        <dbReference type="ARBA" id="ARBA00022443"/>
    </source>
</evidence>
<dbReference type="PROSITE" id="PS50002">
    <property type="entry name" value="SH3"/>
    <property type="match status" value="1"/>
</dbReference>
<dbReference type="Pfam" id="PF00018">
    <property type="entry name" value="SH3_1"/>
    <property type="match status" value="1"/>
</dbReference>
<dbReference type="PANTHER" id="PTHR45929:SF7">
    <property type="entry name" value="LAS SEVENTEEN-BINDING PROTEIN 1"/>
    <property type="match status" value="1"/>
</dbReference>
<dbReference type="InterPro" id="IPR036028">
    <property type="entry name" value="SH3-like_dom_sf"/>
</dbReference>
<dbReference type="InterPro" id="IPR050670">
    <property type="entry name" value="STAM"/>
</dbReference>
<organism evidence="5">
    <name type="scientific">Phaffia rhodozyma</name>
    <name type="common">Yeast</name>
    <name type="synonym">Xanthophyllomyces dendrorhous</name>
    <dbReference type="NCBI Taxonomy" id="264483"/>
    <lineage>
        <taxon>Eukaryota</taxon>
        <taxon>Fungi</taxon>
        <taxon>Dikarya</taxon>
        <taxon>Basidiomycota</taxon>
        <taxon>Agaricomycotina</taxon>
        <taxon>Tremellomycetes</taxon>
        <taxon>Cystofilobasidiales</taxon>
        <taxon>Mrakiaceae</taxon>
        <taxon>Phaffia</taxon>
    </lineage>
</organism>
<evidence type="ECO:0000259" key="4">
    <source>
        <dbReference type="PROSITE" id="PS50002"/>
    </source>
</evidence>